<gene>
    <name evidence="1" type="ORF">BEL07_01215</name>
</gene>
<organism evidence="1 2">
    <name type="scientific">Mycolicibacterium grossiae</name>
    <dbReference type="NCBI Taxonomy" id="1552759"/>
    <lineage>
        <taxon>Bacteria</taxon>
        <taxon>Bacillati</taxon>
        <taxon>Actinomycetota</taxon>
        <taxon>Actinomycetes</taxon>
        <taxon>Mycobacteriales</taxon>
        <taxon>Mycobacteriaceae</taxon>
        <taxon>Mycolicibacterium</taxon>
    </lineage>
</organism>
<evidence type="ECO:0000313" key="1">
    <source>
        <dbReference type="EMBL" id="OFJ55554.1"/>
    </source>
</evidence>
<evidence type="ECO:0000313" key="2">
    <source>
        <dbReference type="Proteomes" id="UP000178953"/>
    </source>
</evidence>
<dbReference type="EMBL" id="MCHX01000002">
    <property type="protein sequence ID" value="OFJ55554.1"/>
    <property type="molecule type" value="Genomic_DNA"/>
</dbReference>
<reference evidence="1 2" key="1">
    <citation type="submission" date="2016-09" db="EMBL/GenBank/DDBJ databases">
        <title>genome sequence of Mycobacterium sp. 739 SCH.</title>
        <authorList>
            <person name="Greninger A.L."/>
            <person name="Qin X."/>
            <person name="Jerome K."/>
            <person name="Vora S."/>
            <person name="Quinn K."/>
        </authorList>
    </citation>
    <scope>NUCLEOTIDE SEQUENCE [LARGE SCALE GENOMIC DNA]</scope>
    <source>
        <strain evidence="1 2">SCH</strain>
    </source>
</reference>
<dbReference type="AlphaFoldDB" id="A0A1E8QBZ8"/>
<proteinExistence type="predicted"/>
<comment type="caution">
    <text evidence="1">The sequence shown here is derived from an EMBL/GenBank/DDBJ whole genome shotgun (WGS) entry which is preliminary data.</text>
</comment>
<name>A0A1E8QBZ8_9MYCO</name>
<protein>
    <submittedName>
        <fullName evidence="1">Uncharacterized protein</fullName>
    </submittedName>
</protein>
<keyword evidence="2" id="KW-1185">Reference proteome</keyword>
<dbReference type="Proteomes" id="UP000178953">
    <property type="component" value="Unassembled WGS sequence"/>
</dbReference>
<sequence>MLLAVLVLIVVGVLLVVVLARRSKTQLAAQLEVLPGMPTGAPIEWAHEETPEARMHRRLVDLARAVMVLPLTDDAALERKVAAENRIAELDSRLIAIGAGTDPSRQEAVTGLGGELAELESEVSALRRLSPRR</sequence>
<accession>A0A1E8QBZ8</accession>